<organism evidence="2 3">
    <name type="scientific">Trichonephila inaurata madagascariensis</name>
    <dbReference type="NCBI Taxonomy" id="2747483"/>
    <lineage>
        <taxon>Eukaryota</taxon>
        <taxon>Metazoa</taxon>
        <taxon>Ecdysozoa</taxon>
        <taxon>Arthropoda</taxon>
        <taxon>Chelicerata</taxon>
        <taxon>Arachnida</taxon>
        <taxon>Araneae</taxon>
        <taxon>Araneomorphae</taxon>
        <taxon>Entelegynae</taxon>
        <taxon>Araneoidea</taxon>
        <taxon>Nephilidae</taxon>
        <taxon>Trichonephila</taxon>
        <taxon>Trichonephila inaurata</taxon>
    </lineage>
</organism>
<gene>
    <name evidence="2" type="ORF">TNIN_449631</name>
</gene>
<dbReference type="EMBL" id="BMAV01024262">
    <property type="protein sequence ID" value="GFS31663.1"/>
    <property type="molecule type" value="Genomic_DNA"/>
</dbReference>
<proteinExistence type="predicted"/>
<feature type="region of interest" description="Disordered" evidence="1">
    <location>
        <begin position="1"/>
        <end position="21"/>
    </location>
</feature>
<sequence>MQIQSGMWPGPRSIGSKDYNTTERNVDSTLSQNLSWLAGLNASRQRVEPLCHQICRSACTLNHQDQKSLARFEVRISGEQLSGVLSRRSQDAGSVARNCDAVAHGQGRSPS</sequence>
<protein>
    <submittedName>
        <fullName evidence="2">Uncharacterized protein</fullName>
    </submittedName>
</protein>
<name>A0A8X6M6G3_9ARAC</name>
<comment type="caution">
    <text evidence="2">The sequence shown here is derived from an EMBL/GenBank/DDBJ whole genome shotgun (WGS) entry which is preliminary data.</text>
</comment>
<dbReference type="AlphaFoldDB" id="A0A8X6M6G3"/>
<evidence type="ECO:0000313" key="3">
    <source>
        <dbReference type="Proteomes" id="UP000886998"/>
    </source>
</evidence>
<dbReference type="Proteomes" id="UP000886998">
    <property type="component" value="Unassembled WGS sequence"/>
</dbReference>
<evidence type="ECO:0000256" key="1">
    <source>
        <dbReference type="SAM" id="MobiDB-lite"/>
    </source>
</evidence>
<accession>A0A8X6M6G3</accession>
<evidence type="ECO:0000313" key="2">
    <source>
        <dbReference type="EMBL" id="GFS31663.1"/>
    </source>
</evidence>
<keyword evidence="3" id="KW-1185">Reference proteome</keyword>
<reference evidence="2" key="1">
    <citation type="submission" date="2020-08" db="EMBL/GenBank/DDBJ databases">
        <title>Multicomponent nature underlies the extraordinary mechanical properties of spider dragline silk.</title>
        <authorList>
            <person name="Kono N."/>
            <person name="Nakamura H."/>
            <person name="Mori M."/>
            <person name="Yoshida Y."/>
            <person name="Ohtoshi R."/>
            <person name="Malay A.D."/>
            <person name="Moran D.A.P."/>
            <person name="Tomita M."/>
            <person name="Numata K."/>
            <person name="Arakawa K."/>
        </authorList>
    </citation>
    <scope>NUCLEOTIDE SEQUENCE</scope>
</reference>